<feature type="domain" description="ELK" evidence="9">
    <location>
        <begin position="146"/>
        <end position="166"/>
    </location>
</feature>
<dbReference type="STRING" id="888268.A0A1E5W2S0"/>
<dbReference type="CDD" id="cd00086">
    <property type="entry name" value="homeodomain"/>
    <property type="match status" value="1"/>
</dbReference>
<dbReference type="SMART" id="SM01255">
    <property type="entry name" value="KNOX1"/>
    <property type="match status" value="1"/>
</dbReference>
<keyword evidence="2 5" id="KW-0238">DNA-binding</keyword>
<dbReference type="PROSITE" id="PS51213">
    <property type="entry name" value="ELK"/>
    <property type="match status" value="1"/>
</dbReference>
<dbReference type="SMART" id="SM00389">
    <property type="entry name" value="HOX"/>
    <property type="match status" value="1"/>
</dbReference>
<dbReference type="Gene3D" id="1.10.10.60">
    <property type="entry name" value="Homeodomain-like"/>
    <property type="match status" value="1"/>
</dbReference>
<dbReference type="GO" id="GO:0003677">
    <property type="term" value="F:DNA binding"/>
    <property type="evidence" value="ECO:0007669"/>
    <property type="project" value="UniProtKB-UniRule"/>
</dbReference>
<evidence type="ECO:0000313" key="10">
    <source>
        <dbReference type="EMBL" id="OEL31570.1"/>
    </source>
</evidence>
<dbReference type="EMBL" id="LWDX02023114">
    <property type="protein sequence ID" value="OEL31570.1"/>
    <property type="molecule type" value="Genomic_DNA"/>
</dbReference>
<evidence type="ECO:0000259" key="9">
    <source>
        <dbReference type="PROSITE" id="PS51213"/>
    </source>
</evidence>
<dbReference type="PANTHER" id="PTHR11850">
    <property type="entry name" value="HOMEOBOX PROTEIN TRANSCRIPTION FACTORS"/>
    <property type="match status" value="1"/>
</dbReference>
<accession>A0A1E5W2S0</accession>
<reference evidence="10 11" key="1">
    <citation type="submission" date="2016-09" db="EMBL/GenBank/DDBJ databases">
        <title>The draft genome of Dichanthelium oligosanthes: A C3 panicoid grass species.</title>
        <authorList>
            <person name="Studer A.J."/>
            <person name="Schnable J.C."/>
            <person name="Brutnell T.P."/>
        </authorList>
    </citation>
    <scope>NUCLEOTIDE SEQUENCE [LARGE SCALE GENOMIC DNA]</scope>
    <source>
        <strain evidence="11">cv. Kellogg 1175</strain>
        <tissue evidence="10">Leaf</tissue>
    </source>
</reference>
<evidence type="ECO:0000256" key="7">
    <source>
        <dbReference type="SAM" id="MobiDB-lite"/>
    </source>
</evidence>
<dbReference type="PROSITE" id="PS50071">
    <property type="entry name" value="HOMEOBOX_2"/>
    <property type="match status" value="1"/>
</dbReference>
<dbReference type="PROSITE" id="PS00027">
    <property type="entry name" value="HOMEOBOX_1"/>
    <property type="match status" value="1"/>
</dbReference>
<dbReference type="InterPro" id="IPR005539">
    <property type="entry name" value="ELK_dom"/>
</dbReference>
<dbReference type="SMART" id="SM01188">
    <property type="entry name" value="ELK"/>
    <property type="match status" value="1"/>
</dbReference>
<dbReference type="InterPro" id="IPR005540">
    <property type="entry name" value="KNOX1"/>
</dbReference>
<dbReference type="InterPro" id="IPR001356">
    <property type="entry name" value="HD"/>
</dbReference>
<dbReference type="InterPro" id="IPR017970">
    <property type="entry name" value="Homeobox_CS"/>
</dbReference>
<dbReference type="SUPFAM" id="SSF46689">
    <property type="entry name" value="Homeodomain-like"/>
    <property type="match status" value="1"/>
</dbReference>
<dbReference type="Pfam" id="PF05920">
    <property type="entry name" value="Homeobox_KN"/>
    <property type="match status" value="1"/>
</dbReference>
<sequence length="277" mass="30517">MEQLPVLASGSKATTTTPFYLALDHGASTSSLPPAEAPTPPPSAVSDPSRQSSSERGPEIIKAKIMSHPLYPALLRAFIDCQKELTRPIQEADEFFRSMEAQIDSFSLDDNGYEGGGSSDEDEQETVDLAGLPVPETGSPSGEDKELKNRLLNKYSGYLSSLWRELSRKKKKGKLPRDARQKLLHWWQLHYRWPYPSELEKAALAESTGLDAKQINNWFINQRKRHWKPAPPALALATDYRLRPHIGGGASSSSSASAALHVEGQYFVGGSSYPRGP</sequence>
<evidence type="ECO:0000259" key="8">
    <source>
        <dbReference type="PROSITE" id="PS50071"/>
    </source>
</evidence>
<keyword evidence="3 5" id="KW-0371">Homeobox</keyword>
<keyword evidence="11" id="KW-1185">Reference proteome</keyword>
<dbReference type="InterPro" id="IPR009057">
    <property type="entry name" value="Homeodomain-like_sf"/>
</dbReference>
<feature type="region of interest" description="Disordered" evidence="7">
    <location>
        <begin position="107"/>
        <end position="126"/>
    </location>
</feature>
<evidence type="ECO:0000256" key="5">
    <source>
        <dbReference type="PROSITE-ProRule" id="PRU00108"/>
    </source>
</evidence>
<comment type="subcellular location">
    <subcellularLocation>
        <location evidence="1 5">Nucleus</location>
    </subcellularLocation>
</comment>
<dbReference type="Pfam" id="PF03789">
    <property type="entry name" value="ELK"/>
    <property type="match status" value="1"/>
</dbReference>
<name>A0A1E5W2S0_9POAL</name>
<evidence type="ECO:0000313" key="11">
    <source>
        <dbReference type="Proteomes" id="UP000095767"/>
    </source>
</evidence>
<dbReference type="Proteomes" id="UP000095767">
    <property type="component" value="Unassembled WGS sequence"/>
</dbReference>
<dbReference type="GO" id="GO:0005634">
    <property type="term" value="C:nucleus"/>
    <property type="evidence" value="ECO:0007669"/>
    <property type="project" value="UniProtKB-SubCell"/>
</dbReference>
<evidence type="ECO:0000256" key="3">
    <source>
        <dbReference type="ARBA" id="ARBA00023155"/>
    </source>
</evidence>
<evidence type="ECO:0000256" key="6">
    <source>
        <dbReference type="PROSITE-ProRule" id="PRU00559"/>
    </source>
</evidence>
<evidence type="ECO:0000256" key="2">
    <source>
        <dbReference type="ARBA" id="ARBA00023125"/>
    </source>
</evidence>
<dbReference type="InterPro" id="IPR050224">
    <property type="entry name" value="TALE_homeobox"/>
</dbReference>
<feature type="DNA-binding region" description="Homeobox; TALE-type" evidence="5">
    <location>
        <begin position="167"/>
        <end position="230"/>
    </location>
</feature>
<protein>
    <submittedName>
        <fullName evidence="10">Homeobox protein knotted-1-like 4</fullName>
    </submittedName>
</protein>
<evidence type="ECO:0000256" key="4">
    <source>
        <dbReference type="ARBA" id="ARBA00023242"/>
    </source>
</evidence>
<dbReference type="InterPro" id="IPR008422">
    <property type="entry name" value="KN_HD"/>
</dbReference>
<dbReference type="GO" id="GO:0000981">
    <property type="term" value="F:DNA-binding transcription factor activity, RNA polymerase II-specific"/>
    <property type="evidence" value="ECO:0007669"/>
    <property type="project" value="InterPro"/>
</dbReference>
<dbReference type="OrthoDB" id="10056939at2759"/>
<feature type="region of interest" description="Disordered" evidence="7">
    <location>
        <begin position="25"/>
        <end position="56"/>
    </location>
</feature>
<feature type="compositionally biased region" description="Polar residues" evidence="7">
    <location>
        <begin position="46"/>
        <end position="55"/>
    </location>
</feature>
<keyword evidence="4 5" id="KW-0539">Nucleus</keyword>
<comment type="caution">
    <text evidence="10">The sequence shown here is derived from an EMBL/GenBank/DDBJ whole genome shotgun (WGS) entry which is preliminary data.</text>
</comment>
<organism evidence="10 11">
    <name type="scientific">Dichanthelium oligosanthes</name>
    <dbReference type="NCBI Taxonomy" id="888268"/>
    <lineage>
        <taxon>Eukaryota</taxon>
        <taxon>Viridiplantae</taxon>
        <taxon>Streptophyta</taxon>
        <taxon>Embryophyta</taxon>
        <taxon>Tracheophyta</taxon>
        <taxon>Spermatophyta</taxon>
        <taxon>Magnoliopsida</taxon>
        <taxon>Liliopsida</taxon>
        <taxon>Poales</taxon>
        <taxon>Poaceae</taxon>
        <taxon>PACMAD clade</taxon>
        <taxon>Panicoideae</taxon>
        <taxon>Panicodae</taxon>
        <taxon>Paniceae</taxon>
        <taxon>Dichantheliinae</taxon>
        <taxon>Dichanthelium</taxon>
    </lineage>
</organism>
<feature type="domain" description="Homeobox" evidence="8">
    <location>
        <begin position="166"/>
        <end position="229"/>
    </location>
</feature>
<evidence type="ECO:0000256" key="1">
    <source>
        <dbReference type="ARBA" id="ARBA00004123"/>
    </source>
</evidence>
<gene>
    <name evidence="10" type="ORF">BAE44_0007411</name>
</gene>
<proteinExistence type="inferred from homology"/>
<dbReference type="Pfam" id="PF03790">
    <property type="entry name" value="KNOX1"/>
    <property type="match status" value="1"/>
</dbReference>
<dbReference type="AlphaFoldDB" id="A0A1E5W2S0"/>
<comment type="similarity">
    <text evidence="6">Belongs to the TALE/KNOX homeobox family.</text>
</comment>